<reference evidence="2" key="1">
    <citation type="submission" date="2018-05" db="EMBL/GenBank/DDBJ databases">
        <authorList>
            <person name="Lanie J.A."/>
            <person name="Ng W.-L."/>
            <person name="Kazmierczak K.M."/>
            <person name="Andrzejewski T.M."/>
            <person name="Davidsen T.M."/>
            <person name="Wayne K.J."/>
            <person name="Tettelin H."/>
            <person name="Glass J.I."/>
            <person name="Rusch D."/>
            <person name="Podicherti R."/>
            <person name="Tsui H.-C.T."/>
            <person name="Winkler M.E."/>
        </authorList>
    </citation>
    <scope>NUCLEOTIDE SEQUENCE</scope>
</reference>
<feature type="non-terminal residue" evidence="2">
    <location>
        <position position="169"/>
    </location>
</feature>
<feature type="coiled-coil region" evidence="1">
    <location>
        <begin position="11"/>
        <end position="38"/>
    </location>
</feature>
<proteinExistence type="predicted"/>
<accession>A0A382U423</accession>
<evidence type="ECO:0000256" key="1">
    <source>
        <dbReference type="SAM" id="Coils"/>
    </source>
</evidence>
<gene>
    <name evidence="2" type="ORF">METZ01_LOCUS381910</name>
</gene>
<protein>
    <submittedName>
        <fullName evidence="2">Uncharacterized protein</fullName>
    </submittedName>
</protein>
<name>A0A382U423_9ZZZZ</name>
<dbReference type="AlphaFoldDB" id="A0A382U423"/>
<organism evidence="2">
    <name type="scientific">marine metagenome</name>
    <dbReference type="NCBI Taxonomy" id="408172"/>
    <lineage>
        <taxon>unclassified sequences</taxon>
        <taxon>metagenomes</taxon>
        <taxon>ecological metagenomes</taxon>
    </lineage>
</organism>
<dbReference type="EMBL" id="UINC01141365">
    <property type="protein sequence ID" value="SVD29056.1"/>
    <property type="molecule type" value="Genomic_DNA"/>
</dbReference>
<keyword evidence="1" id="KW-0175">Coiled coil</keyword>
<sequence length="169" mass="19508">MLAQNLVDSSIDNKQHSLDEIQIEIETLEDDLKKQIQTQKGTDEKLKEIKTKIIDENNKLSKNQTQEKYQAQLLKNINYIIDSLKKNSSITQNEKNKITLLIKEIKINNELATNQILILNENLIDIKNLIDSTSDTLTKVKKTIKNIIQETIFINPPSDIEFVMEASTW</sequence>
<evidence type="ECO:0000313" key="2">
    <source>
        <dbReference type="EMBL" id="SVD29056.1"/>
    </source>
</evidence>